<sequence length="62" mass="6999">MLDRIDSRLLPDLLDVLFAKQSPWTLIATSHEPEVINRCKRHGKIVNGVFVENTAAILDSQL</sequence>
<evidence type="ECO:0000313" key="1">
    <source>
        <dbReference type="EMBL" id="SJM89341.1"/>
    </source>
</evidence>
<reference evidence="2" key="1">
    <citation type="submission" date="2017-02" db="EMBL/GenBank/DDBJ databases">
        <authorList>
            <person name="Daims H."/>
        </authorList>
    </citation>
    <scope>NUCLEOTIDE SEQUENCE [LARGE SCALE GENOMIC DNA]</scope>
</reference>
<keyword evidence="2" id="KW-1185">Reference proteome</keyword>
<organism evidence="1 2">
    <name type="scientific">Crenothrix polyspora</name>
    <dbReference type="NCBI Taxonomy" id="360316"/>
    <lineage>
        <taxon>Bacteria</taxon>
        <taxon>Pseudomonadati</taxon>
        <taxon>Pseudomonadota</taxon>
        <taxon>Gammaproteobacteria</taxon>
        <taxon>Methylococcales</taxon>
        <taxon>Crenotrichaceae</taxon>
        <taxon>Crenothrix</taxon>
    </lineage>
</organism>
<name>A0A1R4GZE6_9GAMM</name>
<proteinExistence type="predicted"/>
<dbReference type="EMBL" id="FUKI01000008">
    <property type="protein sequence ID" value="SJM89341.1"/>
    <property type="molecule type" value="Genomic_DNA"/>
</dbReference>
<accession>A0A1R4GZE6</accession>
<gene>
    <name evidence="1" type="ORF">CRENPOLYSF1_1050004</name>
</gene>
<dbReference type="Proteomes" id="UP000195667">
    <property type="component" value="Unassembled WGS sequence"/>
</dbReference>
<protein>
    <recommendedName>
        <fullName evidence="3">ATPase AAA-type core domain-containing protein</fullName>
    </recommendedName>
</protein>
<evidence type="ECO:0008006" key="3">
    <source>
        <dbReference type="Google" id="ProtNLM"/>
    </source>
</evidence>
<dbReference type="AlphaFoldDB" id="A0A1R4GZE6"/>
<evidence type="ECO:0000313" key="2">
    <source>
        <dbReference type="Proteomes" id="UP000195667"/>
    </source>
</evidence>